<evidence type="ECO:0000256" key="3">
    <source>
        <dbReference type="ARBA" id="ARBA00022452"/>
    </source>
</evidence>
<evidence type="ECO:0000256" key="5">
    <source>
        <dbReference type="ARBA" id="ARBA00023077"/>
    </source>
</evidence>
<evidence type="ECO:0000259" key="11">
    <source>
        <dbReference type="Pfam" id="PF00593"/>
    </source>
</evidence>
<dbReference type="Gene3D" id="2.170.130.10">
    <property type="entry name" value="TonB-dependent receptor, plug domain"/>
    <property type="match status" value="1"/>
</dbReference>
<evidence type="ECO:0000256" key="6">
    <source>
        <dbReference type="ARBA" id="ARBA00023136"/>
    </source>
</evidence>
<feature type="domain" description="TonB-dependent receptor-like beta-barrel" evidence="11">
    <location>
        <begin position="406"/>
        <end position="874"/>
    </location>
</feature>
<evidence type="ECO:0000256" key="1">
    <source>
        <dbReference type="ARBA" id="ARBA00004571"/>
    </source>
</evidence>
<comment type="caution">
    <text evidence="13">The sequence shown here is derived from an EMBL/GenBank/DDBJ whole genome shotgun (WGS) entry which is preliminary data.</text>
</comment>
<dbReference type="Pfam" id="PF07715">
    <property type="entry name" value="Plug"/>
    <property type="match status" value="1"/>
</dbReference>
<keyword evidence="3 8" id="KW-1134">Transmembrane beta strand</keyword>
<dbReference type="Proteomes" id="UP001225316">
    <property type="component" value="Unassembled WGS sequence"/>
</dbReference>
<dbReference type="InterPro" id="IPR037066">
    <property type="entry name" value="Plug_dom_sf"/>
</dbReference>
<evidence type="ECO:0000256" key="10">
    <source>
        <dbReference type="SAM" id="MobiDB-lite"/>
    </source>
</evidence>
<feature type="domain" description="TonB-dependent receptor plug" evidence="12">
    <location>
        <begin position="51"/>
        <end position="166"/>
    </location>
</feature>
<evidence type="ECO:0000256" key="9">
    <source>
        <dbReference type="RuleBase" id="RU003357"/>
    </source>
</evidence>
<evidence type="ECO:0000256" key="4">
    <source>
        <dbReference type="ARBA" id="ARBA00022692"/>
    </source>
</evidence>
<keyword evidence="14" id="KW-1185">Reference proteome</keyword>
<evidence type="ECO:0000313" key="14">
    <source>
        <dbReference type="Proteomes" id="UP001225316"/>
    </source>
</evidence>
<evidence type="ECO:0000313" key="13">
    <source>
        <dbReference type="EMBL" id="MDQ8206066.1"/>
    </source>
</evidence>
<dbReference type="InterPro" id="IPR000531">
    <property type="entry name" value="Beta-barrel_TonB"/>
</dbReference>
<evidence type="ECO:0000256" key="2">
    <source>
        <dbReference type="ARBA" id="ARBA00022448"/>
    </source>
</evidence>
<dbReference type="PANTHER" id="PTHR47234:SF2">
    <property type="entry name" value="TONB-DEPENDENT RECEPTOR"/>
    <property type="match status" value="1"/>
</dbReference>
<evidence type="ECO:0000259" key="12">
    <source>
        <dbReference type="Pfam" id="PF07715"/>
    </source>
</evidence>
<keyword evidence="13" id="KW-0675">Receptor</keyword>
<evidence type="ECO:0000256" key="7">
    <source>
        <dbReference type="ARBA" id="ARBA00023237"/>
    </source>
</evidence>
<keyword evidence="2 8" id="KW-0813">Transport</keyword>
<dbReference type="RefSeq" id="WP_308948054.1">
    <property type="nucleotide sequence ID" value="NZ_JARXHW010000001.1"/>
</dbReference>
<keyword evidence="7 8" id="KW-0998">Cell outer membrane</keyword>
<dbReference type="SUPFAM" id="SSF56935">
    <property type="entry name" value="Porins"/>
    <property type="match status" value="1"/>
</dbReference>
<dbReference type="EMBL" id="JARXHW010000001">
    <property type="protein sequence ID" value="MDQ8206066.1"/>
    <property type="molecule type" value="Genomic_DNA"/>
</dbReference>
<sequence>MKFTTLIRITLGAVVSQCLTGQVIESEEPSELTQLEPYLVTGSHLPVSNERLPPALTVIDSAALELWDHQTAIEAIREQAFSFGASNTENDSNGGTGSAGANLRGLGNLSTLTLINGRRSGGNSAYGFQHGGFADLNLIPTAAIQAVQVVPGDSSVTYGSDAVAGTLNILLHDSYTGNRIDSSYSNTTDGDASEKTLSFLSGQALNDSTHLVLSGSWYQRNAINTRDRNISEDTDRRSQGGQNQGSPTYPGRIKVDGSEYTLKDGVVSPQSLSDYRLWDASEDLYNFNDQAIAVPEVERSSLMAHLSHEIRPQLQIWTEFLYTGSNFENGLAPAPWFGGSFPFAGFNFPVHSAVLDAARTSPHLPSGIAPSELEQVNYRSFELGRLEIEQQKTALRGLIGLRGQAADWNWETAVSYIETKLAANYSGITDETALVDLINSGAFNPFASAGAVGTGYDNTTALQSAARTPSNHYDETFWSYDLKADAPLFELPAGELELATGLEFRKETIDVAIDPLFESSMNLGGASENSYGAEREVSALFVETWLPIFSQAHQELAISLSSRYEHYRDRPTAGNSDVSNEYDALVYKAGLFYRPHPALQIRASLGSSFRAPTLTESYGAGISTYPIYNDPLGFTPPSSRIDTAVSGNPDLDPERSINLNVGLLFEPDTTRGWQIAVDYYRIETEDVIVNGAQYFIDQAALGNDIGNAVVLRDPSTQALTGVFANWFNASESITDGIEYKVRYKAPTNNGFWQATLGLNQVLSYKLKASDGAAYQSYLGTLVDPRATGSNLVGRGSIPEYKGYLELLWQHKQLTLGGTLNYIDSLDDNSAFTIDQEPRTVKAWSTVDIVASYRWPENSMTWLNNTTLTVGVDNVSDEAPPFAAGAFADGYDSSLYTLEGRRYHISVSREF</sequence>
<evidence type="ECO:0000256" key="8">
    <source>
        <dbReference type="PROSITE-ProRule" id="PRU01360"/>
    </source>
</evidence>
<dbReference type="InterPro" id="IPR012910">
    <property type="entry name" value="Plug_dom"/>
</dbReference>
<name>A0ABU1APG6_9BACT</name>
<dbReference type="Gene3D" id="2.40.170.20">
    <property type="entry name" value="TonB-dependent receptor, beta-barrel domain"/>
    <property type="match status" value="1"/>
</dbReference>
<dbReference type="PROSITE" id="PS52016">
    <property type="entry name" value="TONB_DEPENDENT_REC_3"/>
    <property type="match status" value="1"/>
</dbReference>
<comment type="similarity">
    <text evidence="8 9">Belongs to the TonB-dependent receptor family.</text>
</comment>
<gene>
    <name evidence="13" type="ORF">QEH52_00975</name>
</gene>
<feature type="compositionally biased region" description="Basic and acidic residues" evidence="10">
    <location>
        <begin position="225"/>
        <end position="238"/>
    </location>
</feature>
<dbReference type="InterPro" id="IPR039426">
    <property type="entry name" value="TonB-dep_rcpt-like"/>
</dbReference>
<keyword evidence="5 9" id="KW-0798">TonB box</keyword>
<dbReference type="Pfam" id="PF00593">
    <property type="entry name" value="TonB_dep_Rec_b-barrel"/>
    <property type="match status" value="1"/>
</dbReference>
<proteinExistence type="inferred from homology"/>
<accession>A0ABU1APG6</accession>
<reference evidence="13 14" key="1">
    <citation type="submission" date="2023-04" db="EMBL/GenBank/DDBJ databases">
        <title>A novel bacteria isolated from coastal sediment.</title>
        <authorList>
            <person name="Liu X.-J."/>
            <person name="Du Z.-J."/>
        </authorList>
    </citation>
    <scope>NUCLEOTIDE SEQUENCE [LARGE SCALE GENOMIC DNA]</scope>
    <source>
        <strain evidence="13 14">SDUM461003</strain>
    </source>
</reference>
<keyword evidence="6 8" id="KW-0472">Membrane</keyword>
<comment type="subcellular location">
    <subcellularLocation>
        <location evidence="1 8">Cell outer membrane</location>
        <topology evidence="1 8">Multi-pass membrane protein</topology>
    </subcellularLocation>
</comment>
<protein>
    <submittedName>
        <fullName evidence="13">TonB-dependent receptor</fullName>
    </submittedName>
</protein>
<dbReference type="PANTHER" id="PTHR47234">
    <property type="match status" value="1"/>
</dbReference>
<keyword evidence="4 8" id="KW-0812">Transmembrane</keyword>
<dbReference type="InterPro" id="IPR036942">
    <property type="entry name" value="Beta-barrel_TonB_sf"/>
</dbReference>
<organism evidence="13 14">
    <name type="scientific">Thalassobacterium maritimum</name>
    <dbReference type="NCBI Taxonomy" id="3041265"/>
    <lineage>
        <taxon>Bacteria</taxon>
        <taxon>Pseudomonadati</taxon>
        <taxon>Verrucomicrobiota</taxon>
        <taxon>Opitutia</taxon>
        <taxon>Puniceicoccales</taxon>
        <taxon>Coraliomargaritaceae</taxon>
        <taxon>Thalassobacterium</taxon>
    </lineage>
</organism>
<feature type="region of interest" description="Disordered" evidence="10">
    <location>
        <begin position="224"/>
        <end position="253"/>
    </location>
</feature>